<dbReference type="EMBL" id="JAIWYP010000087">
    <property type="protein sequence ID" value="KAH3689962.1"/>
    <property type="molecule type" value="Genomic_DNA"/>
</dbReference>
<evidence type="ECO:0000313" key="1">
    <source>
        <dbReference type="EMBL" id="KAH3689962.1"/>
    </source>
</evidence>
<organism evidence="1 2">
    <name type="scientific">Dreissena polymorpha</name>
    <name type="common">Zebra mussel</name>
    <name type="synonym">Mytilus polymorpha</name>
    <dbReference type="NCBI Taxonomy" id="45954"/>
    <lineage>
        <taxon>Eukaryota</taxon>
        <taxon>Metazoa</taxon>
        <taxon>Spiralia</taxon>
        <taxon>Lophotrochozoa</taxon>
        <taxon>Mollusca</taxon>
        <taxon>Bivalvia</taxon>
        <taxon>Autobranchia</taxon>
        <taxon>Heteroconchia</taxon>
        <taxon>Euheterodonta</taxon>
        <taxon>Imparidentia</taxon>
        <taxon>Neoheterodontei</taxon>
        <taxon>Myida</taxon>
        <taxon>Dreissenoidea</taxon>
        <taxon>Dreissenidae</taxon>
        <taxon>Dreissena</taxon>
    </lineage>
</organism>
<gene>
    <name evidence="1" type="ORF">DPMN_191346</name>
</gene>
<reference evidence="1" key="1">
    <citation type="journal article" date="2019" name="bioRxiv">
        <title>The Genome of the Zebra Mussel, Dreissena polymorpha: A Resource for Invasive Species Research.</title>
        <authorList>
            <person name="McCartney M.A."/>
            <person name="Auch B."/>
            <person name="Kono T."/>
            <person name="Mallez S."/>
            <person name="Zhang Y."/>
            <person name="Obille A."/>
            <person name="Becker A."/>
            <person name="Abrahante J.E."/>
            <person name="Garbe J."/>
            <person name="Badalamenti J.P."/>
            <person name="Herman A."/>
            <person name="Mangelson H."/>
            <person name="Liachko I."/>
            <person name="Sullivan S."/>
            <person name="Sone E.D."/>
            <person name="Koren S."/>
            <person name="Silverstein K.A.T."/>
            <person name="Beckman K.B."/>
            <person name="Gohl D.M."/>
        </authorList>
    </citation>
    <scope>NUCLEOTIDE SEQUENCE</scope>
    <source>
        <strain evidence="1">Duluth1</strain>
        <tissue evidence="1">Whole animal</tissue>
    </source>
</reference>
<keyword evidence="2" id="KW-1185">Reference proteome</keyword>
<evidence type="ECO:0000313" key="2">
    <source>
        <dbReference type="Proteomes" id="UP000828390"/>
    </source>
</evidence>
<reference evidence="1" key="2">
    <citation type="submission" date="2020-11" db="EMBL/GenBank/DDBJ databases">
        <authorList>
            <person name="McCartney M.A."/>
            <person name="Auch B."/>
            <person name="Kono T."/>
            <person name="Mallez S."/>
            <person name="Becker A."/>
            <person name="Gohl D.M."/>
            <person name="Silverstein K.A.T."/>
            <person name="Koren S."/>
            <person name="Bechman K.B."/>
            <person name="Herman A."/>
            <person name="Abrahante J.E."/>
            <person name="Garbe J."/>
        </authorList>
    </citation>
    <scope>NUCLEOTIDE SEQUENCE</scope>
    <source>
        <strain evidence="1">Duluth1</strain>
        <tissue evidence="1">Whole animal</tissue>
    </source>
</reference>
<accession>A0A9D4B5G6</accession>
<dbReference type="AlphaFoldDB" id="A0A9D4B5G6"/>
<dbReference type="Proteomes" id="UP000828390">
    <property type="component" value="Unassembled WGS sequence"/>
</dbReference>
<sequence>MATPVDLDNKGDCLFLQVDLFDHYYNGLAKIFMRADISETIGNALARILDDESLTVSKPEAFQNTQGSYSKIAMATDTPVRAIQEFGYKFLYVQLAKGNIFIFGYLF</sequence>
<protein>
    <submittedName>
        <fullName evidence="1">Uncharacterized protein</fullName>
    </submittedName>
</protein>
<proteinExistence type="predicted"/>
<name>A0A9D4B5G6_DREPO</name>
<comment type="caution">
    <text evidence="1">The sequence shown here is derived from an EMBL/GenBank/DDBJ whole genome shotgun (WGS) entry which is preliminary data.</text>
</comment>